<reference evidence="1" key="1">
    <citation type="journal article" date="2023" name="G3 (Bethesda)">
        <title>A reference genome for the long-term kleptoplast-retaining sea slug Elysia crispata morphotype clarki.</title>
        <authorList>
            <person name="Eastman K.E."/>
            <person name="Pendleton A.L."/>
            <person name="Shaikh M.A."/>
            <person name="Suttiyut T."/>
            <person name="Ogas R."/>
            <person name="Tomko P."/>
            <person name="Gavelis G."/>
            <person name="Widhalm J.R."/>
            <person name="Wisecaver J.H."/>
        </authorList>
    </citation>
    <scope>NUCLEOTIDE SEQUENCE</scope>
    <source>
        <strain evidence="1">ECLA1</strain>
    </source>
</reference>
<dbReference type="Proteomes" id="UP001283361">
    <property type="component" value="Unassembled WGS sequence"/>
</dbReference>
<proteinExistence type="predicted"/>
<evidence type="ECO:0000313" key="1">
    <source>
        <dbReference type="EMBL" id="KAK3780281.1"/>
    </source>
</evidence>
<organism evidence="1 2">
    <name type="scientific">Elysia crispata</name>
    <name type="common">lettuce slug</name>
    <dbReference type="NCBI Taxonomy" id="231223"/>
    <lineage>
        <taxon>Eukaryota</taxon>
        <taxon>Metazoa</taxon>
        <taxon>Spiralia</taxon>
        <taxon>Lophotrochozoa</taxon>
        <taxon>Mollusca</taxon>
        <taxon>Gastropoda</taxon>
        <taxon>Heterobranchia</taxon>
        <taxon>Euthyneura</taxon>
        <taxon>Panpulmonata</taxon>
        <taxon>Sacoglossa</taxon>
        <taxon>Placobranchoidea</taxon>
        <taxon>Plakobranchidae</taxon>
        <taxon>Elysia</taxon>
    </lineage>
</organism>
<name>A0AAE1A4G1_9GAST</name>
<dbReference type="AlphaFoldDB" id="A0AAE1A4G1"/>
<evidence type="ECO:0000313" key="2">
    <source>
        <dbReference type="Proteomes" id="UP001283361"/>
    </source>
</evidence>
<keyword evidence="2" id="KW-1185">Reference proteome</keyword>
<accession>A0AAE1A4G1</accession>
<gene>
    <name evidence="1" type="ORF">RRG08_006187</name>
</gene>
<protein>
    <submittedName>
        <fullName evidence="1">Uncharacterized protein</fullName>
    </submittedName>
</protein>
<dbReference type="EMBL" id="JAWDGP010002748">
    <property type="protein sequence ID" value="KAK3780281.1"/>
    <property type="molecule type" value="Genomic_DNA"/>
</dbReference>
<comment type="caution">
    <text evidence="1">The sequence shown here is derived from an EMBL/GenBank/DDBJ whole genome shotgun (WGS) entry which is preliminary data.</text>
</comment>
<sequence>MFRRLSYVPYDKELARRLGVPVVAHLLLDSVLAATGGSSTKVEAKRSAFHAALRALYMPYLRIYTAPDQHRELHASMVPFSEASQQQILKPKLPLAPKVIEHTKYRPMPARAENAVKKRRFRHKKSKK</sequence>